<evidence type="ECO:0000313" key="3">
    <source>
        <dbReference type="Proteomes" id="UP001525968"/>
    </source>
</evidence>
<keyword evidence="3" id="KW-1185">Reference proteome</keyword>
<dbReference type="InterPro" id="IPR008526">
    <property type="entry name" value="YedI"/>
</dbReference>
<dbReference type="EMBL" id="JAODYH010000001">
    <property type="protein sequence ID" value="MCT9809047.1"/>
    <property type="molecule type" value="Genomic_DNA"/>
</dbReference>
<comment type="caution">
    <text evidence="2">The sequence shown here is derived from an EMBL/GenBank/DDBJ whole genome shotgun (WGS) entry which is preliminary data.</text>
</comment>
<organism evidence="2 3">
    <name type="scientific">Acidovorax bellezanensis</name>
    <dbReference type="NCBI Taxonomy" id="2976702"/>
    <lineage>
        <taxon>Bacteria</taxon>
        <taxon>Pseudomonadati</taxon>
        <taxon>Pseudomonadota</taxon>
        <taxon>Betaproteobacteria</taxon>
        <taxon>Burkholderiales</taxon>
        <taxon>Comamonadaceae</taxon>
        <taxon>Acidovorax</taxon>
    </lineage>
</organism>
<feature type="transmembrane region" description="Helical" evidence="1">
    <location>
        <begin position="307"/>
        <end position="327"/>
    </location>
</feature>
<feature type="transmembrane region" description="Helical" evidence="1">
    <location>
        <begin position="203"/>
        <end position="224"/>
    </location>
</feature>
<dbReference type="Proteomes" id="UP001525968">
    <property type="component" value="Unassembled WGS sequence"/>
</dbReference>
<keyword evidence="1" id="KW-0472">Membrane</keyword>
<dbReference type="PIRSF" id="PIRSF016660">
    <property type="entry name" value="YedI"/>
    <property type="match status" value="1"/>
</dbReference>
<evidence type="ECO:0000313" key="2">
    <source>
        <dbReference type="EMBL" id="MCT9809047.1"/>
    </source>
</evidence>
<keyword evidence="1" id="KW-0812">Transmembrane</keyword>
<dbReference type="PANTHER" id="PTHR30503">
    <property type="entry name" value="INNER MEMBRANE PROTEIN YEDI"/>
    <property type="match status" value="1"/>
</dbReference>
<protein>
    <submittedName>
        <fullName evidence="2">DUF808 domain-containing protein</fullName>
    </submittedName>
</protein>
<dbReference type="Pfam" id="PF05661">
    <property type="entry name" value="DUF808"/>
    <property type="match status" value="1"/>
</dbReference>
<reference evidence="2 3" key="1">
    <citation type="submission" date="2022-09" db="EMBL/GenBank/DDBJ databases">
        <title>Draft genome of isolate Be4.</title>
        <authorList>
            <person name="Sanchez-Castro I."/>
            <person name="Martinez-Rodriguez P."/>
            <person name="Descostes M."/>
            <person name="Merroun M."/>
        </authorList>
    </citation>
    <scope>NUCLEOTIDE SEQUENCE [LARGE SCALE GENOMIC DNA]</scope>
    <source>
        <strain evidence="2 3">Be4</strain>
    </source>
</reference>
<accession>A0ABT2PII9</accession>
<name>A0ABT2PII9_9BURK</name>
<keyword evidence="1" id="KW-1133">Transmembrane helix</keyword>
<gene>
    <name evidence="2" type="ORF">N0K08_00195</name>
</gene>
<proteinExistence type="predicted"/>
<evidence type="ECO:0000256" key="1">
    <source>
        <dbReference type="SAM" id="Phobius"/>
    </source>
</evidence>
<sequence length="343" mass="35513">MAATGLLMLLDDITALLDDVALMSKTAARQSSAMADDVLTMTKVATGKTAGVLGDDLALNAEQVSGVHSDRELAVVWAVAKGSLLNKVVLVPAALLISVFLPSAITPLLMAGGAFLCYEGVEKVLHSWQRMQAKRHGTHGEAKPAHAAAPPGTAKEQVVRLAALEKSKVSGAVRTDFILSAEIIAIALGTVAGEPLIEQAAVLSLVAVLVTVVVYGLVAMIVRLDDVGLALLARTSAAQQSLGRGILRATPWLMRSLSIVGTAAMFLVGGSLLVHGMPWLGQALDSALAVVAHWVAAPLWRFLLPQLLHVVVGALVGCVVLACVGLVQRMRAGGVPASGAQKH</sequence>
<feature type="transmembrane region" description="Helical" evidence="1">
    <location>
        <begin position="93"/>
        <end position="118"/>
    </location>
</feature>
<dbReference type="PANTHER" id="PTHR30503:SF3">
    <property type="entry name" value="INNER MEMBRANE PROTEIN YEDI"/>
    <property type="match status" value="1"/>
</dbReference>
<feature type="transmembrane region" description="Helical" evidence="1">
    <location>
        <begin position="252"/>
        <end position="273"/>
    </location>
</feature>
<dbReference type="RefSeq" id="WP_261497985.1">
    <property type="nucleotide sequence ID" value="NZ_JAODYH010000001.1"/>
</dbReference>